<feature type="region of interest" description="Disordered" evidence="1">
    <location>
        <begin position="309"/>
        <end position="392"/>
    </location>
</feature>
<keyword evidence="4" id="KW-1185">Reference proteome</keyword>
<gene>
    <name evidence="3" type="ORF">N7541_008837</name>
</gene>
<reference evidence="3" key="1">
    <citation type="submission" date="2022-12" db="EMBL/GenBank/DDBJ databases">
        <authorList>
            <person name="Petersen C."/>
        </authorList>
    </citation>
    <scope>NUCLEOTIDE SEQUENCE</scope>
    <source>
        <strain evidence="3">IBT 35675</strain>
    </source>
</reference>
<name>A0A9W9QV94_PENBR</name>
<feature type="compositionally biased region" description="Polar residues" evidence="1">
    <location>
        <begin position="1"/>
        <end position="12"/>
    </location>
</feature>
<dbReference type="Proteomes" id="UP001148299">
    <property type="component" value="Unassembled WGS sequence"/>
</dbReference>
<evidence type="ECO:0000313" key="4">
    <source>
        <dbReference type="Proteomes" id="UP001148299"/>
    </source>
</evidence>
<sequence>MPSLAIRQSHSFAPSIPSSPKQSPSIPVRVDKSIDSRVFIELFAGTIGIFLLAVWFWKLGSFIRRFNRNKVLKAGKSTDTRYARTWYGWVSRPTHERNKQVVRDFIARIWDCMAWKSTRDDYSWVWWDPGDIERQKRQRQKRGLWWLPECFKSYEDFPTADQIWNPCAQARCHGGLDEGALPPVTPISEAAQVSQASTNAHSLPSVQQIMVPGSKPIITRSILEELYRDPQEPSDNRSEHPHFRSPSVARSAARPSLTHVRIQSLPFRQRQSLHTRGSIPWSRDGVTQDILCQVDSVVQHAEYQVGRADPMLPLQPPNIKRPDRQGHRQRYRGWSARMQLGSRSESLHHQGDSSGPPGTPMTELLASYPSDESSSAGCPPKQIGNNKGGGLRISEDRISFTSTVFIDNEIVFANQRRTCTRTFQWNSAPARVGPQVHGKLPPRPTLDEEWLSICGQERIRGEGHFSLPRSKGKAPEPKALLVPTDQIQIKTGDTVKGLSDWEVRLLEKLDRKLVWVFNEFTPGQKPYHFALLANHWINKETWIVYDPISRVPTNARREWGDPRFNVPYPEPVLAPRPKYPVSKCRRAHTPRIDSWRATVNEHRKVSGVRETIRTITLYEESAEEPPDGQIDPASWALPRPPQGFQMSATQKNAWYEGGAGWQEKLNDWQQVHRGYRIHKALHEGRVNRGKVKQVVSQLNRTCRPVVGKFISSLDVNSIRGSPALVS</sequence>
<dbReference type="AlphaFoldDB" id="A0A9W9QV94"/>
<feature type="compositionally biased region" description="Basic and acidic residues" evidence="1">
    <location>
        <begin position="229"/>
        <end position="242"/>
    </location>
</feature>
<proteinExistence type="predicted"/>
<evidence type="ECO:0000256" key="1">
    <source>
        <dbReference type="SAM" id="MobiDB-lite"/>
    </source>
</evidence>
<keyword evidence="2" id="KW-1133">Transmembrane helix</keyword>
<keyword evidence="2" id="KW-0812">Transmembrane</keyword>
<organism evidence="3 4">
    <name type="scientific">Penicillium brevicompactum</name>
    <dbReference type="NCBI Taxonomy" id="5074"/>
    <lineage>
        <taxon>Eukaryota</taxon>
        <taxon>Fungi</taxon>
        <taxon>Dikarya</taxon>
        <taxon>Ascomycota</taxon>
        <taxon>Pezizomycotina</taxon>
        <taxon>Eurotiomycetes</taxon>
        <taxon>Eurotiomycetidae</taxon>
        <taxon>Eurotiales</taxon>
        <taxon>Aspergillaceae</taxon>
        <taxon>Penicillium</taxon>
    </lineage>
</organism>
<protein>
    <submittedName>
        <fullName evidence="3">Uncharacterized protein</fullName>
    </submittedName>
</protein>
<keyword evidence="2" id="KW-0472">Membrane</keyword>
<evidence type="ECO:0000313" key="3">
    <source>
        <dbReference type="EMBL" id="KAJ5346355.1"/>
    </source>
</evidence>
<feature type="compositionally biased region" description="Low complexity" evidence="1">
    <location>
        <begin position="244"/>
        <end position="256"/>
    </location>
</feature>
<evidence type="ECO:0000256" key="2">
    <source>
        <dbReference type="SAM" id="Phobius"/>
    </source>
</evidence>
<accession>A0A9W9QV94</accession>
<feature type="region of interest" description="Disordered" evidence="1">
    <location>
        <begin position="1"/>
        <end position="27"/>
    </location>
</feature>
<comment type="caution">
    <text evidence="3">The sequence shown here is derived from an EMBL/GenBank/DDBJ whole genome shotgun (WGS) entry which is preliminary data.</text>
</comment>
<dbReference type="EMBL" id="JAPZBR010000007">
    <property type="protein sequence ID" value="KAJ5346355.1"/>
    <property type="molecule type" value="Genomic_DNA"/>
</dbReference>
<feature type="compositionally biased region" description="Low complexity" evidence="1">
    <location>
        <begin position="14"/>
        <end position="27"/>
    </location>
</feature>
<feature type="region of interest" description="Disordered" evidence="1">
    <location>
        <begin position="229"/>
        <end position="256"/>
    </location>
</feature>
<reference evidence="3" key="2">
    <citation type="journal article" date="2023" name="IMA Fungus">
        <title>Comparative genomic study of the Penicillium genus elucidates a diverse pangenome and 15 lateral gene transfer events.</title>
        <authorList>
            <person name="Petersen C."/>
            <person name="Sorensen T."/>
            <person name="Nielsen M.R."/>
            <person name="Sondergaard T.E."/>
            <person name="Sorensen J.L."/>
            <person name="Fitzpatrick D.A."/>
            <person name="Frisvad J.C."/>
            <person name="Nielsen K.L."/>
        </authorList>
    </citation>
    <scope>NUCLEOTIDE SEQUENCE</scope>
    <source>
        <strain evidence="3">IBT 35675</strain>
    </source>
</reference>
<feature type="transmembrane region" description="Helical" evidence="2">
    <location>
        <begin position="38"/>
        <end position="57"/>
    </location>
</feature>